<reference evidence="1 2" key="1">
    <citation type="submission" date="2021-11" db="EMBL/GenBank/DDBJ databases">
        <title>Draft genome sequence of Actinomycetospora sp. SF1 isolated from the rhizosphere soil.</title>
        <authorList>
            <person name="Duangmal K."/>
            <person name="Chantavorakit T."/>
        </authorList>
    </citation>
    <scope>NUCLEOTIDE SEQUENCE [LARGE SCALE GENOMIC DNA]</scope>
    <source>
        <strain evidence="1 2">TBRC 5722</strain>
    </source>
</reference>
<sequence>MTTDDTPEPSSWDDVTSYLAQMHNAWQWGYCDRALQRRVRHLFAERAAGRGGDGTLDELLMAWQVLHGFPLEYRLPIGV</sequence>
<evidence type="ECO:0000313" key="2">
    <source>
        <dbReference type="Proteomes" id="UP001199469"/>
    </source>
</evidence>
<name>A0ABS8P3D2_9PSEU</name>
<dbReference type="EMBL" id="JAJNDB010000001">
    <property type="protein sequence ID" value="MCD2192762.1"/>
    <property type="molecule type" value="Genomic_DNA"/>
</dbReference>
<proteinExistence type="predicted"/>
<dbReference type="Proteomes" id="UP001199469">
    <property type="component" value="Unassembled WGS sequence"/>
</dbReference>
<gene>
    <name evidence="1" type="ORF">LQ327_05095</name>
</gene>
<keyword evidence="2" id="KW-1185">Reference proteome</keyword>
<organism evidence="1 2">
    <name type="scientific">Actinomycetospora endophytica</name>
    <dbReference type="NCBI Taxonomy" id="2291215"/>
    <lineage>
        <taxon>Bacteria</taxon>
        <taxon>Bacillati</taxon>
        <taxon>Actinomycetota</taxon>
        <taxon>Actinomycetes</taxon>
        <taxon>Pseudonocardiales</taxon>
        <taxon>Pseudonocardiaceae</taxon>
        <taxon>Actinomycetospora</taxon>
    </lineage>
</organism>
<comment type="caution">
    <text evidence="1">The sequence shown here is derived from an EMBL/GenBank/DDBJ whole genome shotgun (WGS) entry which is preliminary data.</text>
</comment>
<accession>A0ABS8P3D2</accession>
<evidence type="ECO:0000313" key="1">
    <source>
        <dbReference type="EMBL" id="MCD2192762.1"/>
    </source>
</evidence>
<dbReference type="RefSeq" id="WP_230730433.1">
    <property type="nucleotide sequence ID" value="NZ_JAJNDB010000001.1"/>
</dbReference>
<protein>
    <submittedName>
        <fullName evidence="1">Uncharacterized protein</fullName>
    </submittedName>
</protein>